<name>A0A6G1K823_9PLEO</name>
<evidence type="ECO:0000256" key="3">
    <source>
        <dbReference type="ARBA" id="ARBA00022833"/>
    </source>
</evidence>
<keyword evidence="3" id="KW-0862">Zinc</keyword>
<proteinExistence type="inferred from homology"/>
<gene>
    <name evidence="5" type="ORF">K504DRAFT_477100</name>
</gene>
<dbReference type="PROSITE" id="PS51891">
    <property type="entry name" value="CENP_V_GFA"/>
    <property type="match status" value="1"/>
</dbReference>
<organism evidence="5 6">
    <name type="scientific">Pleomassaria siparia CBS 279.74</name>
    <dbReference type="NCBI Taxonomy" id="1314801"/>
    <lineage>
        <taxon>Eukaryota</taxon>
        <taxon>Fungi</taxon>
        <taxon>Dikarya</taxon>
        <taxon>Ascomycota</taxon>
        <taxon>Pezizomycotina</taxon>
        <taxon>Dothideomycetes</taxon>
        <taxon>Pleosporomycetidae</taxon>
        <taxon>Pleosporales</taxon>
        <taxon>Pleomassariaceae</taxon>
        <taxon>Pleomassaria</taxon>
    </lineage>
</organism>
<evidence type="ECO:0000256" key="1">
    <source>
        <dbReference type="ARBA" id="ARBA00005495"/>
    </source>
</evidence>
<evidence type="ECO:0000313" key="5">
    <source>
        <dbReference type="EMBL" id="KAF2708591.1"/>
    </source>
</evidence>
<dbReference type="InterPro" id="IPR011057">
    <property type="entry name" value="Mss4-like_sf"/>
</dbReference>
<accession>A0A6G1K823</accession>
<feature type="domain" description="CENP-V/GFA" evidence="4">
    <location>
        <begin position="7"/>
        <end position="130"/>
    </location>
</feature>
<dbReference type="AlphaFoldDB" id="A0A6G1K823"/>
<dbReference type="GO" id="GO:0046872">
    <property type="term" value="F:metal ion binding"/>
    <property type="evidence" value="ECO:0007669"/>
    <property type="project" value="UniProtKB-KW"/>
</dbReference>
<evidence type="ECO:0000259" key="4">
    <source>
        <dbReference type="PROSITE" id="PS51891"/>
    </source>
</evidence>
<dbReference type="OrthoDB" id="3930719at2759"/>
<dbReference type="PANTHER" id="PTHR28620">
    <property type="entry name" value="CENTROMERE PROTEIN V"/>
    <property type="match status" value="1"/>
</dbReference>
<dbReference type="Gene3D" id="2.170.150.70">
    <property type="match status" value="1"/>
</dbReference>
<reference evidence="5" key="1">
    <citation type="journal article" date="2020" name="Stud. Mycol.">
        <title>101 Dothideomycetes genomes: a test case for predicting lifestyles and emergence of pathogens.</title>
        <authorList>
            <person name="Haridas S."/>
            <person name="Albert R."/>
            <person name="Binder M."/>
            <person name="Bloem J."/>
            <person name="Labutti K."/>
            <person name="Salamov A."/>
            <person name="Andreopoulos B."/>
            <person name="Baker S."/>
            <person name="Barry K."/>
            <person name="Bills G."/>
            <person name="Bluhm B."/>
            <person name="Cannon C."/>
            <person name="Castanera R."/>
            <person name="Culley D."/>
            <person name="Daum C."/>
            <person name="Ezra D."/>
            <person name="Gonzalez J."/>
            <person name="Henrissat B."/>
            <person name="Kuo A."/>
            <person name="Liang C."/>
            <person name="Lipzen A."/>
            <person name="Lutzoni F."/>
            <person name="Magnuson J."/>
            <person name="Mondo S."/>
            <person name="Nolan M."/>
            <person name="Ohm R."/>
            <person name="Pangilinan J."/>
            <person name="Park H.-J."/>
            <person name="Ramirez L."/>
            <person name="Alfaro M."/>
            <person name="Sun H."/>
            <person name="Tritt A."/>
            <person name="Yoshinaga Y."/>
            <person name="Zwiers L.-H."/>
            <person name="Turgeon B."/>
            <person name="Goodwin S."/>
            <person name="Spatafora J."/>
            <person name="Crous P."/>
            <person name="Grigoriev I."/>
        </authorList>
    </citation>
    <scope>NUCLEOTIDE SEQUENCE</scope>
    <source>
        <strain evidence="5">CBS 279.74</strain>
    </source>
</reference>
<dbReference type="SUPFAM" id="SSF51316">
    <property type="entry name" value="Mss4-like"/>
    <property type="match status" value="1"/>
</dbReference>
<evidence type="ECO:0000313" key="6">
    <source>
        <dbReference type="Proteomes" id="UP000799428"/>
    </source>
</evidence>
<dbReference type="InterPro" id="IPR006913">
    <property type="entry name" value="CENP-V/GFA"/>
</dbReference>
<evidence type="ECO:0000256" key="2">
    <source>
        <dbReference type="ARBA" id="ARBA00022723"/>
    </source>
</evidence>
<dbReference type="GO" id="GO:0016846">
    <property type="term" value="F:carbon-sulfur lyase activity"/>
    <property type="evidence" value="ECO:0007669"/>
    <property type="project" value="InterPro"/>
</dbReference>
<keyword evidence="2" id="KW-0479">Metal-binding</keyword>
<sequence>MSTTGVHHGSCHCGFVQYQIRLTFPPIPPFLEAGAKSVKLYKCNCTVCQKMGFFHCRPININDDFILTSPSNIQELGDYRVFAKRTGWYFCKTCGVRTFGMSGTWEQDEIDVGTWSGKQHGDGTVQKVWKSKSNDIDTEKDGKKITKPYHYLSVNAVTLEGGDGGVDLKEWHEKGWLYYVENREKAGNHPQPQPFHCGMY</sequence>
<dbReference type="PANTHER" id="PTHR28620:SF1">
    <property type="entry name" value="CENP-V_GFA DOMAIN-CONTAINING PROTEIN"/>
    <property type="match status" value="1"/>
</dbReference>
<keyword evidence="6" id="KW-1185">Reference proteome</keyword>
<comment type="similarity">
    <text evidence="1">Belongs to the Gfa family.</text>
</comment>
<protein>
    <recommendedName>
        <fullName evidence="4">CENP-V/GFA domain-containing protein</fullName>
    </recommendedName>
</protein>
<dbReference type="EMBL" id="MU005771">
    <property type="protein sequence ID" value="KAF2708591.1"/>
    <property type="molecule type" value="Genomic_DNA"/>
</dbReference>
<dbReference type="Proteomes" id="UP000799428">
    <property type="component" value="Unassembled WGS sequence"/>
</dbReference>
<dbReference type="InterPro" id="IPR052355">
    <property type="entry name" value="CENP-V-like"/>
</dbReference>